<protein>
    <submittedName>
        <fullName evidence="1">Uncharacterized protein</fullName>
    </submittedName>
</protein>
<gene>
    <name evidence="1" type="ORF">BKM63_19210</name>
</gene>
<dbReference type="OrthoDB" id="1488184at2"/>
<evidence type="ECO:0000313" key="2">
    <source>
        <dbReference type="Proteomes" id="UP000182826"/>
    </source>
</evidence>
<proteinExistence type="predicted"/>
<dbReference type="InterPro" id="IPR045538">
    <property type="entry name" value="CIS_TMP"/>
</dbReference>
<reference evidence="1 2" key="1">
    <citation type="submission" date="2016-10" db="EMBL/GenBank/DDBJ databases">
        <title>Draft Genome Sequence of Rhizobacteria Flavobacterium johnsoniae CI04.</title>
        <authorList>
            <person name="Bravo J.I."/>
            <person name="Lozano G.L."/>
            <person name="Handelsman J."/>
        </authorList>
    </citation>
    <scope>NUCLEOTIDE SEQUENCE [LARGE SCALE GENOMIC DNA]</scope>
    <source>
        <strain evidence="1 2">CI04</strain>
    </source>
</reference>
<comment type="caution">
    <text evidence="1">The sequence shown here is derived from an EMBL/GenBank/DDBJ whole genome shotgun (WGS) entry which is preliminary data.</text>
</comment>
<dbReference type="RefSeq" id="WP_071638211.1">
    <property type="nucleotide sequence ID" value="NZ_MLFK01000010.1"/>
</dbReference>
<dbReference type="Proteomes" id="UP000182826">
    <property type="component" value="Unassembled WGS sequence"/>
</dbReference>
<name>A0A1J7BN43_FLAJO</name>
<dbReference type="EMBL" id="MLFK01000010">
    <property type="protein sequence ID" value="OIV40086.1"/>
    <property type="molecule type" value="Genomic_DNA"/>
</dbReference>
<evidence type="ECO:0000313" key="1">
    <source>
        <dbReference type="EMBL" id="OIV40086.1"/>
    </source>
</evidence>
<dbReference type="Pfam" id="PF19268">
    <property type="entry name" value="CIS_TMP"/>
    <property type="match status" value="1"/>
</dbReference>
<organism evidence="1 2">
    <name type="scientific">Flavobacterium johnsoniae</name>
    <name type="common">Cytophaga johnsonae</name>
    <dbReference type="NCBI Taxonomy" id="986"/>
    <lineage>
        <taxon>Bacteria</taxon>
        <taxon>Pseudomonadati</taxon>
        <taxon>Bacteroidota</taxon>
        <taxon>Flavobacteriia</taxon>
        <taxon>Flavobacteriales</taxon>
        <taxon>Flavobacteriaceae</taxon>
        <taxon>Flavobacterium</taxon>
    </lineage>
</organism>
<keyword evidence="2" id="KW-1185">Reference proteome</keyword>
<accession>A0A1J7BN43</accession>
<sequence length="178" mass="20581">MEAVKMNHLVKEGVSVRNAGIVLLNSYIPMLLERLKLIEDRQFVSIKDQKKAVKYLQYVVTGLPNTDEIYLPLNKLLCGLSVDDKVPDEIEISQTDKMLVDGLLNAVIGYWTAIGDCSIDGFRGNWLVRNGLLVEFEDKWELTVEKRVYDILILRSPFAYSVIKFPWMEKPLHVYWNF</sequence>
<dbReference type="AlphaFoldDB" id="A0A1J7BN43"/>